<reference evidence="2" key="2">
    <citation type="submission" date="2021-04" db="EMBL/GenBank/DDBJ databases">
        <authorList>
            <person name="Gilroy R."/>
        </authorList>
    </citation>
    <scope>NUCLEOTIDE SEQUENCE</scope>
    <source>
        <strain evidence="2">CHK165-2605</strain>
    </source>
</reference>
<evidence type="ECO:0000313" key="2">
    <source>
        <dbReference type="EMBL" id="HJC43526.1"/>
    </source>
</evidence>
<reference evidence="2" key="1">
    <citation type="journal article" date="2021" name="PeerJ">
        <title>Extensive microbial diversity within the chicken gut microbiome revealed by metagenomics and culture.</title>
        <authorList>
            <person name="Gilroy R."/>
            <person name="Ravi A."/>
            <person name="Getino M."/>
            <person name="Pursley I."/>
            <person name="Horton D.L."/>
            <person name="Alikhan N.F."/>
            <person name="Baker D."/>
            <person name="Gharbi K."/>
            <person name="Hall N."/>
            <person name="Watson M."/>
            <person name="Adriaenssens E.M."/>
            <person name="Foster-Nyarko E."/>
            <person name="Jarju S."/>
            <person name="Secka A."/>
            <person name="Antonio M."/>
            <person name="Oren A."/>
            <person name="Chaudhuri R.R."/>
            <person name="La Ragione R."/>
            <person name="Hildebrand F."/>
            <person name="Pallen M.J."/>
        </authorList>
    </citation>
    <scope>NUCLEOTIDE SEQUENCE</scope>
    <source>
        <strain evidence="2">CHK165-2605</strain>
    </source>
</reference>
<feature type="region of interest" description="Disordered" evidence="1">
    <location>
        <begin position="105"/>
        <end position="128"/>
    </location>
</feature>
<accession>A0A9D2P548</accession>
<feature type="non-terminal residue" evidence="2">
    <location>
        <position position="1"/>
    </location>
</feature>
<dbReference type="Proteomes" id="UP000823895">
    <property type="component" value="Unassembled WGS sequence"/>
</dbReference>
<gene>
    <name evidence="2" type="ORF">H9756_07605</name>
</gene>
<sequence length="128" mass="14561">SQYVTGKVEPGQKKLTVLGMALNISEAWLMGFDVPMKRQVSDGDIGNAFANDNLFEVIDNISALSPQEKNHFTNYLQLLEINRKKADDYVEQLLSLQQMDTELQLNAAHHSKGEFTDEERQEDEDMLD</sequence>
<dbReference type="InterPro" id="IPR010982">
    <property type="entry name" value="Lambda_DNA-bd_dom_sf"/>
</dbReference>
<dbReference type="GO" id="GO:0003677">
    <property type="term" value="F:DNA binding"/>
    <property type="evidence" value="ECO:0007669"/>
    <property type="project" value="InterPro"/>
</dbReference>
<dbReference type="EMBL" id="DWWI01000164">
    <property type="protein sequence ID" value="HJC43526.1"/>
    <property type="molecule type" value="Genomic_DNA"/>
</dbReference>
<evidence type="ECO:0000313" key="3">
    <source>
        <dbReference type="Proteomes" id="UP000823895"/>
    </source>
</evidence>
<dbReference type="AlphaFoldDB" id="A0A9D2P548"/>
<feature type="compositionally biased region" description="Acidic residues" evidence="1">
    <location>
        <begin position="116"/>
        <end position="128"/>
    </location>
</feature>
<organism evidence="2 3">
    <name type="scientific">Candidatus Mediterraneibacter gallistercoris</name>
    <dbReference type="NCBI Taxonomy" id="2838671"/>
    <lineage>
        <taxon>Bacteria</taxon>
        <taxon>Bacillati</taxon>
        <taxon>Bacillota</taxon>
        <taxon>Clostridia</taxon>
        <taxon>Lachnospirales</taxon>
        <taxon>Lachnospiraceae</taxon>
        <taxon>Mediterraneibacter</taxon>
    </lineage>
</organism>
<comment type="caution">
    <text evidence="2">The sequence shown here is derived from an EMBL/GenBank/DDBJ whole genome shotgun (WGS) entry which is preliminary data.</text>
</comment>
<dbReference type="Gene3D" id="1.10.260.40">
    <property type="entry name" value="lambda repressor-like DNA-binding domains"/>
    <property type="match status" value="1"/>
</dbReference>
<evidence type="ECO:0000256" key="1">
    <source>
        <dbReference type="SAM" id="MobiDB-lite"/>
    </source>
</evidence>
<protein>
    <submittedName>
        <fullName evidence="2">Uncharacterized protein</fullName>
    </submittedName>
</protein>
<name>A0A9D2P548_9FIRM</name>
<proteinExistence type="predicted"/>